<evidence type="ECO:0000313" key="2">
    <source>
        <dbReference type="EMBL" id="WAB81423.1"/>
    </source>
</evidence>
<feature type="region of interest" description="Disordered" evidence="1">
    <location>
        <begin position="156"/>
        <end position="186"/>
    </location>
</feature>
<evidence type="ECO:0000313" key="3">
    <source>
        <dbReference type="Proteomes" id="UP001164706"/>
    </source>
</evidence>
<dbReference type="AlphaFoldDB" id="A0A9E8MKY9"/>
<dbReference type="RefSeq" id="WP_267781179.1">
    <property type="nucleotide sequence ID" value="NZ_CP113089.1"/>
</dbReference>
<accession>A0A9E8MKY9</accession>
<reference evidence="2" key="1">
    <citation type="submission" date="2022-11" db="EMBL/GenBank/DDBJ databases">
        <title>Description of Microcella daejonensis nov. sp, isolated from riverside soil.</title>
        <authorList>
            <person name="Molina K.M."/>
            <person name="Kim S.B."/>
        </authorList>
    </citation>
    <scope>NUCLEOTIDE SEQUENCE</scope>
    <source>
        <strain evidence="2">MMS21-STM12</strain>
    </source>
</reference>
<dbReference type="KEGG" id="mdb:OVN18_12955"/>
<dbReference type="Proteomes" id="UP001164706">
    <property type="component" value="Chromosome"/>
</dbReference>
<keyword evidence="3" id="KW-1185">Reference proteome</keyword>
<name>A0A9E8MKY9_9MICO</name>
<organism evidence="2 3">
    <name type="scientific">Microcella daejeonensis</name>
    <dbReference type="NCBI Taxonomy" id="2994971"/>
    <lineage>
        <taxon>Bacteria</taxon>
        <taxon>Bacillati</taxon>
        <taxon>Actinomycetota</taxon>
        <taxon>Actinomycetes</taxon>
        <taxon>Micrococcales</taxon>
        <taxon>Microbacteriaceae</taxon>
        <taxon>Microcella</taxon>
    </lineage>
</organism>
<protein>
    <submittedName>
        <fullName evidence="2">Uncharacterized protein</fullName>
    </submittedName>
</protein>
<proteinExistence type="predicted"/>
<sequence length="313" mass="33812">MTPLAERLLLSGRASMTSLEWRALWCVSEGDGTFFPVEGATRVGVSAARSSNVPGLSTAALSLLRRRLISVSPVVDPVTGAPVIPVADVTSAGARALRSRDALAHRPPAHLSFRTPAEFSTIVARWAEPSMVGEWHTTAASVENLWMLDRFGPARDVIPPTPTTDDDSRSGTASWPSPTHRLDNDMPLSGVKELVTRGLAEHDSTGIVISPAGQRVLEVRSDVVVVLEVRHLVYRDHRVSFASGEDQARRGTPPGRGLLVCSCGWSAVVAPASDRSWADGPPGDAHWAALEGPEILRQLRRRELPRWVSRLVT</sequence>
<dbReference type="EMBL" id="CP113089">
    <property type="protein sequence ID" value="WAB81423.1"/>
    <property type="molecule type" value="Genomic_DNA"/>
</dbReference>
<evidence type="ECO:0000256" key="1">
    <source>
        <dbReference type="SAM" id="MobiDB-lite"/>
    </source>
</evidence>
<gene>
    <name evidence="2" type="ORF">OVN18_12955</name>
</gene>